<dbReference type="Proteomes" id="UP000236327">
    <property type="component" value="Unassembled WGS sequence"/>
</dbReference>
<dbReference type="RefSeq" id="WP_103095034.1">
    <property type="nucleotide sequence ID" value="NZ_LYMM01000022.1"/>
</dbReference>
<comment type="caution">
    <text evidence="2">The sequence shown here is derived from an EMBL/GenBank/DDBJ whole genome shotgun (WGS) entry which is preliminary data.</text>
</comment>
<keyword evidence="1" id="KW-0472">Membrane</keyword>
<evidence type="ECO:0000256" key="1">
    <source>
        <dbReference type="SAM" id="Phobius"/>
    </source>
</evidence>
<dbReference type="EMBL" id="LYMM01000022">
    <property type="protein sequence ID" value="PNU05828.1"/>
    <property type="molecule type" value="Genomic_DNA"/>
</dbReference>
<evidence type="ECO:0000313" key="3">
    <source>
        <dbReference type="Proteomes" id="UP000236327"/>
    </source>
</evidence>
<reference evidence="2 3" key="1">
    <citation type="submission" date="2016-05" db="EMBL/GenBank/DDBJ databases">
        <title>Complete genome sequence of Novosphingobium guangzhouense SA925(T).</title>
        <authorList>
            <person name="Sha S."/>
        </authorList>
    </citation>
    <scope>NUCLEOTIDE SEQUENCE [LARGE SCALE GENOMIC DNA]</scope>
    <source>
        <strain evidence="2 3">SA925</strain>
    </source>
</reference>
<keyword evidence="1" id="KW-1133">Transmembrane helix</keyword>
<feature type="transmembrane region" description="Helical" evidence="1">
    <location>
        <begin position="25"/>
        <end position="47"/>
    </location>
</feature>
<evidence type="ECO:0000313" key="2">
    <source>
        <dbReference type="EMBL" id="PNU05828.1"/>
    </source>
</evidence>
<keyword evidence="3" id="KW-1185">Reference proteome</keyword>
<name>A0A2K2G4B0_9SPHN</name>
<proteinExistence type="predicted"/>
<sequence>MSRRVTAWIDRIDCKRPHEMIQCHLLQSAAGGIGGAIGGLALGLMLIRPLLHFCGLEGAWR</sequence>
<accession>A0A2K2G4B0</accession>
<protein>
    <submittedName>
        <fullName evidence="2">Uncharacterized protein</fullName>
    </submittedName>
</protein>
<keyword evidence="1" id="KW-0812">Transmembrane</keyword>
<gene>
    <name evidence="2" type="ORF">A8V01_14785</name>
</gene>
<dbReference type="AlphaFoldDB" id="A0A2K2G4B0"/>
<organism evidence="2 3">
    <name type="scientific">Novosphingobium guangzhouense</name>
    <dbReference type="NCBI Taxonomy" id="1850347"/>
    <lineage>
        <taxon>Bacteria</taxon>
        <taxon>Pseudomonadati</taxon>
        <taxon>Pseudomonadota</taxon>
        <taxon>Alphaproteobacteria</taxon>
        <taxon>Sphingomonadales</taxon>
        <taxon>Sphingomonadaceae</taxon>
        <taxon>Novosphingobium</taxon>
    </lineage>
</organism>